<dbReference type="RefSeq" id="WP_043754538.1">
    <property type="nucleotide sequence ID" value="NZ_AONC01000037.1"/>
</dbReference>
<name>W9V5V0_9GAMM</name>
<reference evidence="4 5" key="1">
    <citation type="submission" date="2012-11" db="EMBL/GenBank/DDBJ databases">
        <title>Genome assembly of Thiorhodococcus sp. AK35.</title>
        <authorList>
            <person name="Nupur N."/>
            <person name="Khatri I."/>
            <person name="Subramanian S."/>
            <person name="Pinnaka A."/>
        </authorList>
    </citation>
    <scope>NUCLEOTIDE SEQUENCE [LARGE SCALE GENOMIC DNA]</scope>
    <source>
        <strain evidence="4 5">AK35</strain>
    </source>
</reference>
<dbReference type="Pfam" id="PF00072">
    <property type="entry name" value="Response_reg"/>
    <property type="match status" value="1"/>
</dbReference>
<dbReference type="InterPro" id="IPR001789">
    <property type="entry name" value="Sig_transdc_resp-reg_receiver"/>
</dbReference>
<evidence type="ECO:0000256" key="2">
    <source>
        <dbReference type="PROSITE-ProRule" id="PRU00169"/>
    </source>
</evidence>
<comment type="caution">
    <text evidence="4">The sequence shown here is derived from an EMBL/GenBank/DDBJ whole genome shotgun (WGS) entry which is preliminary data.</text>
</comment>
<dbReference type="GO" id="GO:0000160">
    <property type="term" value="P:phosphorelay signal transduction system"/>
    <property type="evidence" value="ECO:0007669"/>
    <property type="project" value="InterPro"/>
</dbReference>
<dbReference type="Proteomes" id="UP000019460">
    <property type="component" value="Unassembled WGS sequence"/>
</dbReference>
<dbReference type="InterPro" id="IPR011006">
    <property type="entry name" value="CheY-like_superfamily"/>
</dbReference>
<evidence type="ECO:0000313" key="4">
    <source>
        <dbReference type="EMBL" id="EXJ14744.1"/>
    </source>
</evidence>
<dbReference type="PROSITE" id="PS50110">
    <property type="entry name" value="RESPONSE_REGULATORY"/>
    <property type="match status" value="1"/>
</dbReference>
<dbReference type="Gene3D" id="3.40.50.2300">
    <property type="match status" value="1"/>
</dbReference>
<feature type="modified residue" description="4-aspartylphosphate" evidence="2">
    <location>
        <position position="52"/>
    </location>
</feature>
<dbReference type="AlphaFoldDB" id="W9V5V0"/>
<keyword evidence="1 2" id="KW-0597">Phosphoprotein</keyword>
<dbReference type="OrthoDB" id="9800897at2"/>
<protein>
    <submittedName>
        <fullName evidence="4">Twitching motility protein PilH</fullName>
    </submittedName>
</protein>
<dbReference type="SUPFAM" id="SSF52172">
    <property type="entry name" value="CheY-like"/>
    <property type="match status" value="1"/>
</dbReference>
<organism evidence="4 5">
    <name type="scientific">Imhoffiella purpurea</name>
    <dbReference type="NCBI Taxonomy" id="1249627"/>
    <lineage>
        <taxon>Bacteria</taxon>
        <taxon>Pseudomonadati</taxon>
        <taxon>Pseudomonadota</taxon>
        <taxon>Gammaproteobacteria</taxon>
        <taxon>Chromatiales</taxon>
        <taxon>Chromatiaceae</taxon>
        <taxon>Imhoffiella</taxon>
    </lineage>
</organism>
<dbReference type="InterPro" id="IPR050595">
    <property type="entry name" value="Bact_response_regulator"/>
</dbReference>
<dbReference type="SMART" id="SM00448">
    <property type="entry name" value="REC"/>
    <property type="match status" value="1"/>
</dbReference>
<evidence type="ECO:0000256" key="1">
    <source>
        <dbReference type="ARBA" id="ARBA00022553"/>
    </source>
</evidence>
<keyword evidence="5" id="KW-1185">Reference proteome</keyword>
<evidence type="ECO:0000259" key="3">
    <source>
        <dbReference type="PROSITE" id="PS50110"/>
    </source>
</evidence>
<evidence type="ECO:0000313" key="5">
    <source>
        <dbReference type="Proteomes" id="UP000019460"/>
    </source>
</evidence>
<gene>
    <name evidence="4" type="ORF">D779_2273</name>
</gene>
<sequence length="124" mass="13216">MANLLIVEDSATDREYLLDMLRKAGHSTLVAASGGEGVEVARSQCPDLIFMDIVMEGGDGYLAIRALREDPATARIPVVVVSSKNQKADKMWAQLQGAKGYVVKPANAEVVLGYVDSLAGRPSP</sequence>
<dbReference type="PANTHER" id="PTHR44591">
    <property type="entry name" value="STRESS RESPONSE REGULATOR PROTEIN 1"/>
    <property type="match status" value="1"/>
</dbReference>
<proteinExistence type="predicted"/>
<dbReference type="STRING" id="1249627.D779_2273"/>
<dbReference type="PANTHER" id="PTHR44591:SF20">
    <property type="entry name" value="PROTEIN PILH"/>
    <property type="match status" value="1"/>
</dbReference>
<accession>W9V5V0</accession>
<dbReference type="EMBL" id="AONC01000037">
    <property type="protein sequence ID" value="EXJ14744.1"/>
    <property type="molecule type" value="Genomic_DNA"/>
</dbReference>
<dbReference type="eggNOG" id="COG0745">
    <property type="taxonomic scope" value="Bacteria"/>
</dbReference>
<feature type="domain" description="Response regulatory" evidence="3">
    <location>
        <begin position="3"/>
        <end position="119"/>
    </location>
</feature>